<proteinExistence type="predicted"/>
<sequence length="91" mass="10247">MVFGYLNDHDLQAKQVHCNIEPGPGTRIPSAWRAELGFSFPPHAEFFDFYYVREEKHITGVDRGYELPAQAGASRHSSPDRPGTEASLADW</sequence>
<keyword evidence="3" id="KW-1185">Reference proteome</keyword>
<feature type="region of interest" description="Disordered" evidence="1">
    <location>
        <begin position="69"/>
        <end position="91"/>
    </location>
</feature>
<evidence type="ECO:0000313" key="3">
    <source>
        <dbReference type="Proteomes" id="UP000672032"/>
    </source>
</evidence>
<dbReference type="Proteomes" id="UP000672032">
    <property type="component" value="Chromosome 5"/>
</dbReference>
<reference evidence="2" key="1">
    <citation type="submission" date="2020-10" db="EMBL/GenBank/DDBJ databases">
        <title>Genome Sequence of Monilinia vaccinii-corymbosi Sheds Light on Mummy Berry Disease Infection of Blueberry and Mating Type.</title>
        <authorList>
            <person name="Yow A.G."/>
            <person name="Zhang Y."/>
            <person name="Bansal K."/>
            <person name="Eacker S.M."/>
            <person name="Sullivan S."/>
            <person name="Liachko I."/>
            <person name="Cubeta M.A."/>
            <person name="Rollins J.A."/>
            <person name="Ashrafi H."/>
        </authorList>
    </citation>
    <scope>NUCLEOTIDE SEQUENCE</scope>
    <source>
        <strain evidence="2">RL-1</strain>
    </source>
</reference>
<protein>
    <submittedName>
        <fullName evidence="2">Uncharacterized protein</fullName>
    </submittedName>
</protein>
<evidence type="ECO:0000313" key="2">
    <source>
        <dbReference type="EMBL" id="QSZ35145.1"/>
    </source>
</evidence>
<gene>
    <name evidence="2" type="ORF">DSL72_008010</name>
</gene>
<organism evidence="2 3">
    <name type="scientific">Monilinia vaccinii-corymbosi</name>
    <dbReference type="NCBI Taxonomy" id="61207"/>
    <lineage>
        <taxon>Eukaryota</taxon>
        <taxon>Fungi</taxon>
        <taxon>Dikarya</taxon>
        <taxon>Ascomycota</taxon>
        <taxon>Pezizomycotina</taxon>
        <taxon>Leotiomycetes</taxon>
        <taxon>Helotiales</taxon>
        <taxon>Sclerotiniaceae</taxon>
        <taxon>Monilinia</taxon>
    </lineage>
</organism>
<dbReference type="EMBL" id="CP063409">
    <property type="protein sequence ID" value="QSZ35145.1"/>
    <property type="molecule type" value="Genomic_DNA"/>
</dbReference>
<dbReference type="AlphaFoldDB" id="A0A8A3PJF6"/>
<name>A0A8A3PJF6_9HELO</name>
<accession>A0A8A3PJF6</accession>
<evidence type="ECO:0000256" key="1">
    <source>
        <dbReference type="SAM" id="MobiDB-lite"/>
    </source>
</evidence>